<dbReference type="EMBL" id="JBAKAR010000001">
    <property type="protein sequence ID" value="MEL0611888.1"/>
    <property type="molecule type" value="Genomic_DNA"/>
</dbReference>
<accession>A0ABU9G087</accession>
<organism evidence="2 3">
    <name type="scientific">Marinomonas arenicola</name>
    <dbReference type="NCBI Taxonomy" id="569601"/>
    <lineage>
        <taxon>Bacteria</taxon>
        <taxon>Pseudomonadati</taxon>
        <taxon>Pseudomonadota</taxon>
        <taxon>Gammaproteobacteria</taxon>
        <taxon>Oceanospirillales</taxon>
        <taxon>Oceanospirillaceae</taxon>
        <taxon>Marinomonas</taxon>
    </lineage>
</organism>
<dbReference type="PANTHER" id="PTHR36450:SF1">
    <property type="entry name" value="THIOREDOXIN"/>
    <property type="match status" value="1"/>
</dbReference>
<dbReference type="InterPro" id="IPR036249">
    <property type="entry name" value="Thioredoxin-like_sf"/>
</dbReference>
<evidence type="ECO:0000313" key="3">
    <source>
        <dbReference type="Proteomes" id="UP001379949"/>
    </source>
</evidence>
<dbReference type="PANTHER" id="PTHR36450">
    <property type="entry name" value="THIOREDOXIN"/>
    <property type="match status" value="1"/>
</dbReference>
<name>A0ABU9G087_9GAMM</name>
<evidence type="ECO:0000259" key="1">
    <source>
        <dbReference type="Pfam" id="PF13192"/>
    </source>
</evidence>
<dbReference type="Proteomes" id="UP001379949">
    <property type="component" value="Unassembled WGS sequence"/>
</dbReference>
<reference evidence="2 3" key="1">
    <citation type="submission" date="2024-02" db="EMBL/GenBank/DDBJ databases">
        <title>Bacteria isolated from the canopy kelp, Nereocystis luetkeana.</title>
        <authorList>
            <person name="Pfister C.A."/>
            <person name="Younker I.T."/>
            <person name="Light S.H."/>
        </authorList>
    </citation>
    <scope>NUCLEOTIDE SEQUENCE [LARGE SCALE GENOMIC DNA]</scope>
    <source>
        <strain evidence="2 3">TI.4.07</strain>
    </source>
</reference>
<dbReference type="PIRSF" id="PIRSF037031">
    <property type="entry name" value="Redox_disulphide_2"/>
    <property type="match status" value="1"/>
</dbReference>
<comment type="caution">
    <text evidence="2">The sequence shown here is derived from an EMBL/GenBank/DDBJ whole genome shotgun (WGS) entry which is preliminary data.</text>
</comment>
<dbReference type="RefSeq" id="WP_341566143.1">
    <property type="nucleotide sequence ID" value="NZ_JBAKAR010000001.1"/>
</dbReference>
<dbReference type="SUPFAM" id="SSF52833">
    <property type="entry name" value="Thioredoxin-like"/>
    <property type="match status" value="1"/>
</dbReference>
<feature type="domain" description="Thioredoxin-like fold" evidence="1">
    <location>
        <begin position="4"/>
        <end position="76"/>
    </location>
</feature>
<keyword evidence="3" id="KW-1185">Reference proteome</keyword>
<dbReference type="Pfam" id="PF13192">
    <property type="entry name" value="Thioredoxin_3"/>
    <property type="match status" value="1"/>
</dbReference>
<evidence type="ECO:0000313" key="2">
    <source>
        <dbReference type="EMBL" id="MEL0611888.1"/>
    </source>
</evidence>
<sequence>MKIIKVLGSGCAKCTKTADLIKQVAQEQGSAVSVEKETSPQIMMEYGVMSTPAVVIDDTLIHSGSVPQMSQIKEWLA</sequence>
<dbReference type="Gene3D" id="3.40.30.10">
    <property type="entry name" value="Glutaredoxin"/>
    <property type="match status" value="1"/>
</dbReference>
<proteinExistence type="predicted"/>
<gene>
    <name evidence="2" type="ORF">V6242_01920</name>
</gene>
<dbReference type="InterPro" id="IPR005243">
    <property type="entry name" value="THIRX-like_proc"/>
</dbReference>
<dbReference type="CDD" id="cd02947">
    <property type="entry name" value="TRX_family"/>
    <property type="match status" value="1"/>
</dbReference>
<dbReference type="NCBIfam" id="TIGR00412">
    <property type="entry name" value="redox_disulf_2"/>
    <property type="match status" value="1"/>
</dbReference>
<dbReference type="InterPro" id="IPR012336">
    <property type="entry name" value="Thioredoxin-like_fold"/>
</dbReference>
<protein>
    <submittedName>
        <fullName evidence="2">Thioredoxin family protein</fullName>
    </submittedName>
</protein>